<dbReference type="Proteomes" id="UP000799753">
    <property type="component" value="Unassembled WGS sequence"/>
</dbReference>
<dbReference type="AlphaFoldDB" id="A0A6A6SC22"/>
<evidence type="ECO:0000313" key="2">
    <source>
        <dbReference type="EMBL" id="KAF2643704.1"/>
    </source>
</evidence>
<evidence type="ECO:0000259" key="1">
    <source>
        <dbReference type="PROSITE" id="PS50011"/>
    </source>
</evidence>
<protein>
    <recommendedName>
        <fullName evidence="1">Protein kinase domain-containing protein</fullName>
    </recommendedName>
</protein>
<feature type="domain" description="Protein kinase" evidence="1">
    <location>
        <begin position="23"/>
        <end position="366"/>
    </location>
</feature>
<dbReference type="PROSITE" id="PS50011">
    <property type="entry name" value="PROTEIN_KINASE_DOM"/>
    <property type="match status" value="1"/>
</dbReference>
<dbReference type="InterPro" id="IPR000719">
    <property type="entry name" value="Prot_kinase_dom"/>
</dbReference>
<reference evidence="2" key="1">
    <citation type="journal article" date="2020" name="Stud. Mycol.">
        <title>101 Dothideomycetes genomes: a test case for predicting lifestyles and emergence of pathogens.</title>
        <authorList>
            <person name="Haridas S."/>
            <person name="Albert R."/>
            <person name="Binder M."/>
            <person name="Bloem J."/>
            <person name="Labutti K."/>
            <person name="Salamov A."/>
            <person name="Andreopoulos B."/>
            <person name="Baker S."/>
            <person name="Barry K."/>
            <person name="Bills G."/>
            <person name="Bluhm B."/>
            <person name="Cannon C."/>
            <person name="Castanera R."/>
            <person name="Culley D."/>
            <person name="Daum C."/>
            <person name="Ezra D."/>
            <person name="Gonzalez J."/>
            <person name="Henrissat B."/>
            <person name="Kuo A."/>
            <person name="Liang C."/>
            <person name="Lipzen A."/>
            <person name="Lutzoni F."/>
            <person name="Magnuson J."/>
            <person name="Mondo S."/>
            <person name="Nolan M."/>
            <person name="Ohm R."/>
            <person name="Pangilinan J."/>
            <person name="Park H.-J."/>
            <person name="Ramirez L."/>
            <person name="Alfaro M."/>
            <person name="Sun H."/>
            <person name="Tritt A."/>
            <person name="Yoshinaga Y."/>
            <person name="Zwiers L.-H."/>
            <person name="Turgeon B."/>
            <person name="Goodwin S."/>
            <person name="Spatafora J."/>
            <person name="Crous P."/>
            <person name="Grigoriev I."/>
        </authorList>
    </citation>
    <scope>NUCLEOTIDE SEQUENCE</scope>
    <source>
        <strain evidence="2">CBS 473.64</strain>
    </source>
</reference>
<proteinExistence type="predicted"/>
<dbReference type="GO" id="GO:0005524">
    <property type="term" value="F:ATP binding"/>
    <property type="evidence" value="ECO:0007669"/>
    <property type="project" value="InterPro"/>
</dbReference>
<dbReference type="SUPFAM" id="SSF56112">
    <property type="entry name" value="Protein kinase-like (PK-like)"/>
    <property type="match status" value="1"/>
</dbReference>
<name>A0A6A6SC22_9PLEO</name>
<gene>
    <name evidence="2" type="ORF">P280DRAFT_477181</name>
</gene>
<dbReference type="Gene3D" id="1.10.510.10">
    <property type="entry name" value="Transferase(Phosphotransferase) domain 1"/>
    <property type="match status" value="1"/>
</dbReference>
<dbReference type="OrthoDB" id="3795368at2759"/>
<keyword evidence="3" id="KW-1185">Reference proteome</keyword>
<dbReference type="EMBL" id="MU006779">
    <property type="protein sequence ID" value="KAF2643704.1"/>
    <property type="molecule type" value="Genomic_DNA"/>
</dbReference>
<evidence type="ECO:0000313" key="3">
    <source>
        <dbReference type="Proteomes" id="UP000799753"/>
    </source>
</evidence>
<dbReference type="GO" id="GO:0004672">
    <property type="term" value="F:protein kinase activity"/>
    <property type="evidence" value="ECO:0007669"/>
    <property type="project" value="InterPro"/>
</dbReference>
<organism evidence="2 3">
    <name type="scientific">Massarina eburnea CBS 473.64</name>
    <dbReference type="NCBI Taxonomy" id="1395130"/>
    <lineage>
        <taxon>Eukaryota</taxon>
        <taxon>Fungi</taxon>
        <taxon>Dikarya</taxon>
        <taxon>Ascomycota</taxon>
        <taxon>Pezizomycotina</taxon>
        <taxon>Dothideomycetes</taxon>
        <taxon>Pleosporomycetidae</taxon>
        <taxon>Pleosporales</taxon>
        <taxon>Massarineae</taxon>
        <taxon>Massarinaceae</taxon>
        <taxon>Massarina</taxon>
    </lineage>
</organism>
<accession>A0A6A6SC22</accession>
<sequence length="366" mass="41010">MAHDAYSDVEMKNRFIDATQHKYIPIAVAGEGKSGKVWYAIQKNLIEHPVGATQLTALRAQVCAVKVYAPDNARKNMKSESPFIKYVISRFNLENEIEYESSSHEIAALLQLKRCSGSLSHRFPQLIEALTQKEAGPGNSSWFSMGAIRGFQLSELTRFAHCLRNTPLPEALVYHIFVQLMEALEFLHKAGISKSDIQELNVMVDMANSDVSGLPNIMFIDFAGSKLGITDWKCSTDRAYYYILMHRIATKDHACLPGALEAQGARLQADICRAHDKSWTEFVGALRKHKLNAVSDAEMATDGDLRPGGRLFAMAKARRLCPDGFNHRVIETLLNETLKRADVKDVQFPSEEEVLEAIVLHCNERD</sequence>
<dbReference type="InterPro" id="IPR011009">
    <property type="entry name" value="Kinase-like_dom_sf"/>
</dbReference>